<dbReference type="Gene3D" id="3.40.50.1240">
    <property type="entry name" value="Phosphoglycerate mutase-like"/>
    <property type="match status" value="1"/>
</dbReference>
<name>A0ABR4ZJM4_9NOCA</name>
<dbReference type="EMBL" id="JNFP01000006">
    <property type="protein sequence ID" value="KIA65616.1"/>
    <property type="molecule type" value="Genomic_DNA"/>
</dbReference>
<reference evidence="1 2" key="1">
    <citation type="journal article" date="2014" name="Int. J. Syst. Evol. Microbiol.">
        <title>Nocardia vulneris sp. nov., isolated from wounds of human patients in North America.</title>
        <authorList>
            <person name="Lasker B.A."/>
            <person name="Bell M."/>
            <person name="Klenk H.P."/>
            <person name="Sproer C."/>
            <person name="Schumann C."/>
            <person name="Schumann P."/>
            <person name="Brown J.M."/>
        </authorList>
    </citation>
    <scope>NUCLEOTIDE SEQUENCE [LARGE SCALE GENOMIC DNA]</scope>
    <source>
        <strain evidence="1 2">W9851</strain>
    </source>
</reference>
<dbReference type="CDD" id="cd07067">
    <property type="entry name" value="HP_PGM_like"/>
    <property type="match status" value="1"/>
</dbReference>
<organism evidence="1 2">
    <name type="scientific">Nocardia vulneris</name>
    <dbReference type="NCBI Taxonomy" id="1141657"/>
    <lineage>
        <taxon>Bacteria</taxon>
        <taxon>Bacillati</taxon>
        <taxon>Actinomycetota</taxon>
        <taxon>Actinomycetes</taxon>
        <taxon>Mycobacteriales</taxon>
        <taxon>Nocardiaceae</taxon>
        <taxon>Nocardia</taxon>
    </lineage>
</organism>
<accession>A0ABR4ZJM4</accession>
<comment type="caution">
    <text evidence="1">The sequence shown here is derived from an EMBL/GenBank/DDBJ whole genome shotgun (WGS) entry which is preliminary data.</text>
</comment>
<keyword evidence="2" id="KW-1185">Reference proteome</keyword>
<protein>
    <submittedName>
        <fullName evidence="1">Phosphoglycerate kinase</fullName>
    </submittedName>
</protein>
<keyword evidence="1" id="KW-0418">Kinase</keyword>
<dbReference type="RefSeq" id="WP_043665835.1">
    <property type="nucleotide sequence ID" value="NZ_BDCI01000021.1"/>
</dbReference>
<dbReference type="SUPFAM" id="SSF53254">
    <property type="entry name" value="Phosphoglycerate mutase-like"/>
    <property type="match status" value="1"/>
</dbReference>
<proteinExistence type="predicted"/>
<dbReference type="Proteomes" id="UP000031364">
    <property type="component" value="Unassembled WGS sequence"/>
</dbReference>
<dbReference type="InterPro" id="IPR050275">
    <property type="entry name" value="PGM_Phosphatase"/>
</dbReference>
<evidence type="ECO:0000313" key="2">
    <source>
        <dbReference type="Proteomes" id="UP000031364"/>
    </source>
</evidence>
<dbReference type="InterPro" id="IPR029033">
    <property type="entry name" value="His_PPase_superfam"/>
</dbReference>
<gene>
    <name evidence="1" type="ORF">FG87_06135</name>
</gene>
<dbReference type="PANTHER" id="PTHR48100">
    <property type="entry name" value="BROAD-SPECIFICITY PHOSPHATASE YOR283W-RELATED"/>
    <property type="match status" value="1"/>
</dbReference>
<dbReference type="Pfam" id="PF00300">
    <property type="entry name" value="His_Phos_1"/>
    <property type="match status" value="1"/>
</dbReference>
<dbReference type="SMART" id="SM00855">
    <property type="entry name" value="PGAM"/>
    <property type="match status" value="1"/>
</dbReference>
<evidence type="ECO:0000313" key="1">
    <source>
        <dbReference type="EMBL" id="KIA65616.1"/>
    </source>
</evidence>
<dbReference type="GO" id="GO:0016301">
    <property type="term" value="F:kinase activity"/>
    <property type="evidence" value="ECO:0007669"/>
    <property type="project" value="UniProtKB-KW"/>
</dbReference>
<dbReference type="InterPro" id="IPR013078">
    <property type="entry name" value="His_Pase_superF_clade-1"/>
</dbReference>
<dbReference type="PANTHER" id="PTHR48100:SF1">
    <property type="entry name" value="HISTIDINE PHOSPHATASE FAMILY PROTEIN-RELATED"/>
    <property type="match status" value="1"/>
</dbReference>
<sequence>MRTVYVVQHPESRHHLDGVVGGWFDSPLTEAGIQAAQSIARALREQIPENVAPDVFSSDLRRCTQVADAISESFAVPPILDQRLREKSYGEAEGKPQSWLRERFIPPPATGDRLRHNEGITGAETMHTFGERVYAAMHSILHRDSAHQIIVTHGGAITFLLAAWANLPLDSLAYARFQATPGSITELHEDPFFHNRQIRTLGSTTHLPR</sequence>
<keyword evidence="1" id="KW-0808">Transferase</keyword>